<evidence type="ECO:0000256" key="1">
    <source>
        <dbReference type="ARBA" id="ARBA00005651"/>
    </source>
</evidence>
<evidence type="ECO:0000313" key="4">
    <source>
        <dbReference type="Proteomes" id="UP000178943"/>
    </source>
</evidence>
<dbReference type="EMBL" id="MFGW01000109">
    <property type="protein sequence ID" value="OGF65714.1"/>
    <property type="molecule type" value="Genomic_DNA"/>
</dbReference>
<keyword evidence="2" id="KW-0175">Coiled coil</keyword>
<dbReference type="InterPro" id="IPR005368">
    <property type="entry name" value="UPF0175"/>
</dbReference>
<dbReference type="STRING" id="1817863.A2Y62_10405"/>
<proteinExistence type="inferred from homology"/>
<comment type="caution">
    <text evidence="3">The sequence shown here is derived from an EMBL/GenBank/DDBJ whole genome shotgun (WGS) entry which is preliminary data.</text>
</comment>
<dbReference type="PANTHER" id="PTHR37525">
    <property type="entry name" value="UPF0175 PROTEIN SSL1255"/>
    <property type="match status" value="1"/>
</dbReference>
<feature type="coiled-coil region" evidence="2">
    <location>
        <begin position="8"/>
        <end position="35"/>
    </location>
</feature>
<name>A0A1F5VQM0_9BACT</name>
<dbReference type="Proteomes" id="UP000178943">
    <property type="component" value="Unassembled WGS sequence"/>
</dbReference>
<dbReference type="AlphaFoldDB" id="A0A1F5VQM0"/>
<dbReference type="InterPro" id="IPR052264">
    <property type="entry name" value="UPF0175_domain"/>
</dbReference>
<evidence type="ECO:0000313" key="3">
    <source>
        <dbReference type="EMBL" id="OGF65714.1"/>
    </source>
</evidence>
<sequence length="86" mass="9781">MKEHALSIKYSEDILLSLKENKEEFEKEAKFLLALKLYELGKISSGKASKLAGITRVQFLLKLAHYKVSPFQVDIEEILDEAANAR</sequence>
<accession>A0A1F5VQM0</accession>
<gene>
    <name evidence="3" type="ORF">A2Y62_10405</name>
</gene>
<organism evidence="3 4">
    <name type="scientific">Candidatus Fischerbacteria bacterium RBG_13_37_8</name>
    <dbReference type="NCBI Taxonomy" id="1817863"/>
    <lineage>
        <taxon>Bacteria</taxon>
        <taxon>Candidatus Fischeribacteriota</taxon>
    </lineage>
</organism>
<dbReference type="PANTHER" id="PTHR37525:SF1">
    <property type="entry name" value="UPF0175 PROTEIN SSL1255"/>
    <property type="match status" value="1"/>
</dbReference>
<evidence type="ECO:0000256" key="2">
    <source>
        <dbReference type="SAM" id="Coils"/>
    </source>
</evidence>
<reference evidence="3 4" key="1">
    <citation type="journal article" date="2016" name="Nat. Commun.">
        <title>Thousands of microbial genomes shed light on interconnected biogeochemical processes in an aquifer system.</title>
        <authorList>
            <person name="Anantharaman K."/>
            <person name="Brown C.T."/>
            <person name="Hug L.A."/>
            <person name="Sharon I."/>
            <person name="Castelle C.J."/>
            <person name="Probst A.J."/>
            <person name="Thomas B.C."/>
            <person name="Singh A."/>
            <person name="Wilkins M.J."/>
            <person name="Karaoz U."/>
            <person name="Brodie E.L."/>
            <person name="Williams K.H."/>
            <person name="Hubbard S.S."/>
            <person name="Banfield J.F."/>
        </authorList>
    </citation>
    <scope>NUCLEOTIDE SEQUENCE [LARGE SCALE GENOMIC DNA]</scope>
</reference>
<protein>
    <submittedName>
        <fullName evidence="3">Uncharacterized protein</fullName>
    </submittedName>
</protein>
<dbReference type="Pfam" id="PF03683">
    <property type="entry name" value="UPF0175"/>
    <property type="match status" value="1"/>
</dbReference>
<comment type="similarity">
    <text evidence="1">Belongs to the UPF0175 family.</text>
</comment>